<organism evidence="10 11">
    <name type="scientific">Marinicauda pacifica</name>
    <dbReference type="NCBI Taxonomy" id="1133559"/>
    <lineage>
        <taxon>Bacteria</taxon>
        <taxon>Pseudomonadati</taxon>
        <taxon>Pseudomonadota</taxon>
        <taxon>Alphaproteobacteria</taxon>
        <taxon>Maricaulales</taxon>
        <taxon>Maricaulaceae</taxon>
        <taxon>Marinicauda</taxon>
    </lineage>
</organism>
<feature type="transmembrane region" description="Helical" evidence="8">
    <location>
        <begin position="264"/>
        <end position="284"/>
    </location>
</feature>
<reference evidence="10 11" key="1">
    <citation type="journal article" date="2013" name="Int. J. Syst. Evol. Microbiol.">
        <title>Marinicauda pacifica gen. nov., sp. nov., a prosthecate alphaproteobacterium of the family Hyphomonadaceae isolated from deep seawater.</title>
        <authorList>
            <person name="Zhang X.Y."/>
            <person name="Li G.W."/>
            <person name="Wang C.S."/>
            <person name="Zhang Y.J."/>
            <person name="Xu X.W."/>
            <person name="Li H."/>
            <person name="Liu A."/>
            <person name="Liu C."/>
            <person name="Xie B.B."/>
            <person name="Qin Q.L."/>
            <person name="Xu Z."/>
            <person name="Chen X.L."/>
            <person name="Zhou B.C."/>
            <person name="Zhang Y.Z."/>
        </authorList>
    </citation>
    <scope>NUCLEOTIDE SEQUENCE [LARGE SCALE GENOMIC DNA]</scope>
    <source>
        <strain evidence="10 11">P-1 km-3</strain>
    </source>
</reference>
<dbReference type="GO" id="GO:0030395">
    <property type="term" value="F:lactose binding"/>
    <property type="evidence" value="ECO:0007669"/>
    <property type="project" value="TreeGrafter"/>
</dbReference>
<dbReference type="EMBL" id="SRXV01000004">
    <property type="protein sequence ID" value="TGY91897.1"/>
    <property type="molecule type" value="Genomic_DNA"/>
</dbReference>
<feature type="transmembrane region" description="Helical" evidence="8">
    <location>
        <begin position="198"/>
        <end position="218"/>
    </location>
</feature>
<feature type="transmembrane region" description="Helical" evidence="8">
    <location>
        <begin position="95"/>
        <end position="117"/>
    </location>
</feature>
<dbReference type="PANTHER" id="PTHR23522:SF10">
    <property type="entry name" value="3-PHENYLPROPIONIC ACID TRANSPORTER-RELATED"/>
    <property type="match status" value="1"/>
</dbReference>
<dbReference type="SUPFAM" id="SSF103473">
    <property type="entry name" value="MFS general substrate transporter"/>
    <property type="match status" value="1"/>
</dbReference>
<keyword evidence="7 8" id="KW-0472">Membrane</keyword>
<dbReference type="InterPro" id="IPR026032">
    <property type="entry name" value="HcaT-like"/>
</dbReference>
<feature type="transmembrane region" description="Helical" evidence="8">
    <location>
        <begin position="157"/>
        <end position="177"/>
    </location>
</feature>
<dbReference type="NCBIfam" id="NF037955">
    <property type="entry name" value="mfs"/>
    <property type="match status" value="1"/>
</dbReference>
<evidence type="ECO:0000256" key="1">
    <source>
        <dbReference type="ARBA" id="ARBA00004429"/>
    </source>
</evidence>
<dbReference type="AlphaFoldDB" id="A0A4S2H7V8"/>
<dbReference type="OrthoDB" id="9150135at2"/>
<keyword evidence="6 8" id="KW-1133">Transmembrane helix</keyword>
<keyword evidence="3" id="KW-1003">Cell membrane</keyword>
<evidence type="ECO:0000256" key="4">
    <source>
        <dbReference type="ARBA" id="ARBA00022519"/>
    </source>
</evidence>
<dbReference type="Pfam" id="PF12832">
    <property type="entry name" value="MFS_1_like"/>
    <property type="match status" value="1"/>
</dbReference>
<evidence type="ECO:0000256" key="6">
    <source>
        <dbReference type="ARBA" id="ARBA00022989"/>
    </source>
</evidence>
<evidence type="ECO:0000313" key="11">
    <source>
        <dbReference type="Proteomes" id="UP000305451"/>
    </source>
</evidence>
<evidence type="ECO:0000313" key="10">
    <source>
        <dbReference type="EMBL" id="TGY91897.1"/>
    </source>
</evidence>
<dbReference type="InterPro" id="IPR036259">
    <property type="entry name" value="MFS_trans_sf"/>
</dbReference>
<keyword evidence="5 8" id="KW-0812">Transmembrane</keyword>
<dbReference type="GO" id="GO:0015528">
    <property type="term" value="F:lactose:proton symporter activity"/>
    <property type="evidence" value="ECO:0007669"/>
    <property type="project" value="TreeGrafter"/>
</dbReference>
<feature type="transmembrane region" description="Helical" evidence="8">
    <location>
        <begin position="358"/>
        <end position="376"/>
    </location>
</feature>
<dbReference type="PANTHER" id="PTHR23522">
    <property type="entry name" value="BLL5896 PROTEIN"/>
    <property type="match status" value="1"/>
</dbReference>
<proteinExistence type="predicted"/>
<evidence type="ECO:0000259" key="9">
    <source>
        <dbReference type="Pfam" id="PF12832"/>
    </source>
</evidence>
<dbReference type="GO" id="GO:0005886">
    <property type="term" value="C:plasma membrane"/>
    <property type="evidence" value="ECO:0007669"/>
    <property type="project" value="UniProtKB-SubCell"/>
</dbReference>
<dbReference type="PIRSF" id="PIRSF004925">
    <property type="entry name" value="HcaT"/>
    <property type="match status" value="1"/>
</dbReference>
<accession>A0A4S2H7V8</accession>
<evidence type="ECO:0000256" key="3">
    <source>
        <dbReference type="ARBA" id="ARBA00022475"/>
    </source>
</evidence>
<feature type="transmembrane region" description="Helical" evidence="8">
    <location>
        <begin position="129"/>
        <end position="151"/>
    </location>
</feature>
<keyword evidence="2" id="KW-0813">Transport</keyword>
<name>A0A4S2H7V8_9PROT</name>
<feature type="transmembrane region" description="Helical" evidence="8">
    <location>
        <begin position="290"/>
        <end position="311"/>
    </location>
</feature>
<dbReference type="Gene3D" id="1.20.1250.20">
    <property type="entry name" value="MFS general substrate transporter like domains"/>
    <property type="match status" value="2"/>
</dbReference>
<dbReference type="Proteomes" id="UP000305451">
    <property type="component" value="Unassembled WGS sequence"/>
</dbReference>
<feature type="domain" description="Major facilitator superfamily associated" evidence="9">
    <location>
        <begin position="8"/>
        <end position="357"/>
    </location>
</feature>
<evidence type="ECO:0000256" key="2">
    <source>
        <dbReference type="ARBA" id="ARBA00022448"/>
    </source>
</evidence>
<keyword evidence="4" id="KW-0997">Cell inner membrane</keyword>
<keyword evidence="11" id="KW-1185">Reference proteome</keyword>
<evidence type="ECO:0000256" key="8">
    <source>
        <dbReference type="SAM" id="Phobius"/>
    </source>
</evidence>
<sequence length="382" mass="39764">MTARQGRFALFYGAFYLAFGAYLPYMPVWFEGRGLAPEQIGLAAAAGMIGRLIAAPLGAVWADRAARRRDALIGFAAINLLAFALHIPAIDPRAILVLALLAGASMTGIIPLVDAFAMSQARAKRFEFGPARAIGSFTFVLGNLGAGYWVSRAGGEAALAWILGGAALTLAAAMLLPPGRRRTASQTRPAMRAADLKLLAGAGLPLAFAASAFLQGAHGFYYAFSAVAWRAQGIPGEAVGALWSTGVAAEIVFLMLVGRAMRNWTPAGLLVLGGVCSLIRWSALAMAPPLMALFALQILHAGSFAATYLGFLRFASQAMPERLAATVQVVNSALSGGIVLALATLASGYAYASMGTRGFALMLVPAGAGLVAAVCLQRRNRF</sequence>
<comment type="caution">
    <text evidence="10">The sequence shown here is derived from an EMBL/GenBank/DDBJ whole genome shotgun (WGS) entry which is preliminary data.</text>
</comment>
<comment type="subcellular location">
    <subcellularLocation>
        <location evidence="1">Cell inner membrane</location>
        <topology evidence="1">Multi-pass membrane protein</topology>
    </subcellularLocation>
</comment>
<evidence type="ECO:0000256" key="5">
    <source>
        <dbReference type="ARBA" id="ARBA00022692"/>
    </source>
</evidence>
<gene>
    <name evidence="10" type="ORF">E5162_13065</name>
</gene>
<feature type="transmembrane region" description="Helical" evidence="8">
    <location>
        <begin position="40"/>
        <end position="62"/>
    </location>
</feature>
<feature type="transmembrane region" description="Helical" evidence="8">
    <location>
        <begin position="71"/>
        <end position="89"/>
    </location>
</feature>
<feature type="transmembrane region" description="Helical" evidence="8">
    <location>
        <begin position="9"/>
        <end position="28"/>
    </location>
</feature>
<feature type="transmembrane region" description="Helical" evidence="8">
    <location>
        <begin position="323"/>
        <end position="352"/>
    </location>
</feature>
<evidence type="ECO:0000256" key="7">
    <source>
        <dbReference type="ARBA" id="ARBA00023136"/>
    </source>
</evidence>
<protein>
    <submittedName>
        <fullName evidence="10">MFS transporter</fullName>
    </submittedName>
</protein>
<feature type="transmembrane region" description="Helical" evidence="8">
    <location>
        <begin position="238"/>
        <end position="257"/>
    </location>
</feature>
<dbReference type="InterPro" id="IPR024989">
    <property type="entry name" value="MFS_assoc_dom"/>
</dbReference>